<protein>
    <recommendedName>
        <fullName evidence="3">NAD-dependent epimerase/dehydratase domain-containing protein</fullName>
    </recommendedName>
</protein>
<evidence type="ECO:0008006" key="3">
    <source>
        <dbReference type="Google" id="ProtNLM"/>
    </source>
</evidence>
<name>A0A4P9Y1N9_9FUNG</name>
<sequence>MKNILIFGGVDPFGRSMALHALREGDYETIRVVDRIVPEVSFFPPWDLKLFCKLEVYHMDIGSANLDSRKIDQAFSLPEGQRWDLVIHGYYHCHLHGTAKVREALMPDHVEYLVNRARLIGEGAVRYGSRLLIYITRTSLCRWTPKMGRFKDNHVLTAWRNNIRSEGEISMGMVLSLALREAPNPSFSCFYEESDRLDTIHVEDATRAVFHAAHWYIQGQHEGVRTFNVSDDKGFSLKEQLHMICQVFNIPCRDLPRPMRALAKRALKIGWLTDILIKRCQDDWITILNEDGITSTPIDYILDHEVLATPWGVFLDSTLFREETGFKCIHLCLTEGHIYGLLRYWTEIRAWPRDQTKR</sequence>
<organism evidence="1 2">
    <name type="scientific">Piptocephalis cylindrospora</name>
    <dbReference type="NCBI Taxonomy" id="1907219"/>
    <lineage>
        <taxon>Eukaryota</taxon>
        <taxon>Fungi</taxon>
        <taxon>Fungi incertae sedis</taxon>
        <taxon>Zoopagomycota</taxon>
        <taxon>Zoopagomycotina</taxon>
        <taxon>Zoopagomycetes</taxon>
        <taxon>Zoopagales</taxon>
        <taxon>Piptocephalidaceae</taxon>
        <taxon>Piptocephalis</taxon>
    </lineage>
</organism>
<proteinExistence type="predicted"/>
<gene>
    <name evidence="1" type="ORF">BJ684DRAFT_16855</name>
</gene>
<dbReference type="AlphaFoldDB" id="A0A4P9Y1N9"/>
<reference evidence="2" key="1">
    <citation type="journal article" date="2018" name="Nat. Microbiol.">
        <title>Leveraging single-cell genomics to expand the fungal tree of life.</title>
        <authorList>
            <person name="Ahrendt S.R."/>
            <person name="Quandt C.A."/>
            <person name="Ciobanu D."/>
            <person name="Clum A."/>
            <person name="Salamov A."/>
            <person name="Andreopoulos B."/>
            <person name="Cheng J.F."/>
            <person name="Woyke T."/>
            <person name="Pelin A."/>
            <person name="Henrissat B."/>
            <person name="Reynolds N.K."/>
            <person name="Benny G.L."/>
            <person name="Smith M.E."/>
            <person name="James T.Y."/>
            <person name="Grigoriev I.V."/>
        </authorList>
    </citation>
    <scope>NUCLEOTIDE SEQUENCE [LARGE SCALE GENOMIC DNA]</scope>
</reference>
<dbReference type="SUPFAM" id="SSF51735">
    <property type="entry name" value="NAD(P)-binding Rossmann-fold domains"/>
    <property type="match status" value="1"/>
</dbReference>
<evidence type="ECO:0000313" key="1">
    <source>
        <dbReference type="EMBL" id="RKP12685.1"/>
    </source>
</evidence>
<dbReference type="Proteomes" id="UP000267251">
    <property type="component" value="Unassembled WGS sequence"/>
</dbReference>
<dbReference type="InterPro" id="IPR036291">
    <property type="entry name" value="NAD(P)-bd_dom_sf"/>
</dbReference>
<keyword evidence="2" id="KW-1185">Reference proteome</keyword>
<dbReference type="EMBL" id="KZ988241">
    <property type="protein sequence ID" value="RKP12685.1"/>
    <property type="molecule type" value="Genomic_DNA"/>
</dbReference>
<evidence type="ECO:0000313" key="2">
    <source>
        <dbReference type="Proteomes" id="UP000267251"/>
    </source>
</evidence>
<dbReference type="OrthoDB" id="16464at2759"/>
<dbReference type="Gene3D" id="3.40.50.720">
    <property type="entry name" value="NAD(P)-binding Rossmann-like Domain"/>
    <property type="match status" value="1"/>
</dbReference>
<accession>A0A4P9Y1N9</accession>